<evidence type="ECO:0000313" key="2">
    <source>
        <dbReference type="EMBL" id="MFD1018355.1"/>
    </source>
</evidence>
<dbReference type="Gene3D" id="3.20.80.10">
    <property type="entry name" value="Regulatory factor, effector binding domain"/>
    <property type="match status" value="1"/>
</dbReference>
<organism evidence="2 3">
    <name type="scientific">Thalassobacillus hwangdonensis</name>
    <dbReference type="NCBI Taxonomy" id="546108"/>
    <lineage>
        <taxon>Bacteria</taxon>
        <taxon>Bacillati</taxon>
        <taxon>Bacillota</taxon>
        <taxon>Bacilli</taxon>
        <taxon>Bacillales</taxon>
        <taxon>Bacillaceae</taxon>
        <taxon>Thalassobacillus</taxon>
    </lineage>
</organism>
<dbReference type="Proteomes" id="UP001596990">
    <property type="component" value="Unassembled WGS sequence"/>
</dbReference>
<evidence type="ECO:0000313" key="3">
    <source>
        <dbReference type="Proteomes" id="UP001596990"/>
    </source>
</evidence>
<protein>
    <submittedName>
        <fullName evidence="2">GyrI-like domain-containing protein</fullName>
    </submittedName>
</protein>
<comment type="caution">
    <text evidence="2">The sequence shown here is derived from an EMBL/GenBank/DDBJ whole genome shotgun (WGS) entry which is preliminary data.</text>
</comment>
<dbReference type="SMART" id="SM00871">
    <property type="entry name" value="AraC_E_bind"/>
    <property type="match status" value="1"/>
</dbReference>
<dbReference type="EMBL" id="JBHTKL010000001">
    <property type="protein sequence ID" value="MFD1018355.1"/>
    <property type="molecule type" value="Genomic_DNA"/>
</dbReference>
<name>A0ABW3KZJ4_9BACI</name>
<dbReference type="Pfam" id="PF06445">
    <property type="entry name" value="GyrI-like"/>
    <property type="match status" value="1"/>
</dbReference>
<sequence length="168" mass="19742">MESQDWKIAEIPGYRALGYKWEGSYAEVGSLKEVIYRMSDRVNELDFAVNPETQLGLSYHLRPDGFVHYSAYEVTEDQHVPEDMVEFFVPRMTYLTVQHQKGQNIGQTYESIFLWMGENGYKPYVHVDGKVFDKLPVKHERYPHNRDLEDPHFEILIPIEKISQVSNQ</sequence>
<proteinExistence type="predicted"/>
<reference evidence="3" key="1">
    <citation type="journal article" date="2019" name="Int. J. Syst. Evol. Microbiol.">
        <title>The Global Catalogue of Microorganisms (GCM) 10K type strain sequencing project: providing services to taxonomists for standard genome sequencing and annotation.</title>
        <authorList>
            <consortium name="The Broad Institute Genomics Platform"/>
            <consortium name="The Broad Institute Genome Sequencing Center for Infectious Disease"/>
            <person name="Wu L."/>
            <person name="Ma J."/>
        </authorList>
    </citation>
    <scope>NUCLEOTIDE SEQUENCE [LARGE SCALE GENOMIC DNA]</scope>
    <source>
        <strain evidence="3">CCUG 56607</strain>
    </source>
</reference>
<keyword evidence="3" id="KW-1185">Reference proteome</keyword>
<dbReference type="InterPro" id="IPR029442">
    <property type="entry name" value="GyrI-like"/>
</dbReference>
<dbReference type="InterPro" id="IPR011256">
    <property type="entry name" value="Reg_factor_effector_dom_sf"/>
</dbReference>
<dbReference type="SUPFAM" id="SSF55136">
    <property type="entry name" value="Probable bacterial effector-binding domain"/>
    <property type="match status" value="1"/>
</dbReference>
<dbReference type="RefSeq" id="WP_386056794.1">
    <property type="nucleotide sequence ID" value="NZ_JBHTKL010000001.1"/>
</dbReference>
<evidence type="ECO:0000259" key="1">
    <source>
        <dbReference type="SMART" id="SM00871"/>
    </source>
</evidence>
<dbReference type="InterPro" id="IPR010499">
    <property type="entry name" value="AraC_E-bd"/>
</dbReference>
<gene>
    <name evidence="2" type="ORF">ACFQ2J_03995</name>
</gene>
<feature type="domain" description="AraC effector-binding" evidence="1">
    <location>
        <begin position="4"/>
        <end position="160"/>
    </location>
</feature>
<accession>A0ABW3KZJ4</accession>